<name>A0A9Q0H5J1_9MAGN</name>
<evidence type="ECO:0000256" key="1">
    <source>
        <dbReference type="SAM" id="MobiDB-lite"/>
    </source>
</evidence>
<dbReference type="Proteomes" id="UP001141806">
    <property type="component" value="Unassembled WGS sequence"/>
</dbReference>
<proteinExistence type="predicted"/>
<organism evidence="2 3">
    <name type="scientific">Protea cynaroides</name>
    <dbReference type="NCBI Taxonomy" id="273540"/>
    <lineage>
        <taxon>Eukaryota</taxon>
        <taxon>Viridiplantae</taxon>
        <taxon>Streptophyta</taxon>
        <taxon>Embryophyta</taxon>
        <taxon>Tracheophyta</taxon>
        <taxon>Spermatophyta</taxon>
        <taxon>Magnoliopsida</taxon>
        <taxon>Proteales</taxon>
        <taxon>Proteaceae</taxon>
        <taxon>Protea</taxon>
    </lineage>
</organism>
<dbReference type="EMBL" id="JAMYWD010000010">
    <property type="protein sequence ID" value="KAJ4958688.1"/>
    <property type="molecule type" value="Genomic_DNA"/>
</dbReference>
<protein>
    <submittedName>
        <fullName evidence="2">Uncharacterized protein</fullName>
    </submittedName>
</protein>
<feature type="region of interest" description="Disordered" evidence="1">
    <location>
        <begin position="71"/>
        <end position="119"/>
    </location>
</feature>
<dbReference type="AlphaFoldDB" id="A0A9Q0H5J1"/>
<comment type="caution">
    <text evidence="2">The sequence shown here is derived from an EMBL/GenBank/DDBJ whole genome shotgun (WGS) entry which is preliminary data.</text>
</comment>
<accession>A0A9Q0H5J1</accession>
<evidence type="ECO:0000313" key="3">
    <source>
        <dbReference type="Proteomes" id="UP001141806"/>
    </source>
</evidence>
<reference evidence="2" key="1">
    <citation type="journal article" date="2023" name="Plant J.">
        <title>The genome of the king protea, Protea cynaroides.</title>
        <authorList>
            <person name="Chang J."/>
            <person name="Duong T.A."/>
            <person name="Schoeman C."/>
            <person name="Ma X."/>
            <person name="Roodt D."/>
            <person name="Barker N."/>
            <person name="Li Z."/>
            <person name="Van de Peer Y."/>
            <person name="Mizrachi E."/>
        </authorList>
    </citation>
    <scope>NUCLEOTIDE SEQUENCE</scope>
    <source>
        <tissue evidence="2">Young leaves</tissue>
    </source>
</reference>
<evidence type="ECO:0000313" key="2">
    <source>
        <dbReference type="EMBL" id="KAJ4958688.1"/>
    </source>
</evidence>
<sequence>MLFIGDSYFVAMIVAGSRIVNQRHLSFFFFGEFEPKEGHTKENRLVKELKKCELTTPEDCEVGAKRVEESREVEDAAARVSPQGEAEKPLKRGLGTPPEPLAGAYLGGGEEDFNENDDG</sequence>
<gene>
    <name evidence="2" type="ORF">NE237_025799</name>
</gene>
<keyword evidence="3" id="KW-1185">Reference proteome</keyword>
<feature type="compositionally biased region" description="Acidic residues" evidence="1">
    <location>
        <begin position="109"/>
        <end position="119"/>
    </location>
</feature>